<dbReference type="AlphaFoldDB" id="A0A3R8SA80"/>
<dbReference type="Pfam" id="PF01841">
    <property type="entry name" value="Transglut_core"/>
    <property type="match status" value="1"/>
</dbReference>
<dbReference type="Proteomes" id="UP000269265">
    <property type="component" value="Unassembled WGS sequence"/>
</dbReference>
<dbReference type="PANTHER" id="PTHR33490:SF7">
    <property type="entry name" value="BLR2979 PROTEIN"/>
    <property type="match status" value="1"/>
</dbReference>
<protein>
    <submittedName>
        <fullName evidence="2">Transglutaminase family protein</fullName>
    </submittedName>
</protein>
<name>A0A3R8SA80_9BURK</name>
<dbReference type="InterPro" id="IPR038765">
    <property type="entry name" value="Papain-like_cys_pep_sf"/>
</dbReference>
<dbReference type="Pfam" id="PF08379">
    <property type="entry name" value="Bact_transglu_N"/>
    <property type="match status" value="1"/>
</dbReference>
<gene>
    <name evidence="2" type="ORF">EIP75_03035</name>
</gene>
<evidence type="ECO:0000313" key="3">
    <source>
        <dbReference type="Proteomes" id="UP000269265"/>
    </source>
</evidence>
<dbReference type="RefSeq" id="WP_125241757.1">
    <property type="nucleotide sequence ID" value="NZ_RSED01000002.1"/>
</dbReference>
<proteinExistence type="predicted"/>
<accession>A0A3R8SA80</accession>
<dbReference type="SMART" id="SM00460">
    <property type="entry name" value="TGc"/>
    <property type="match status" value="1"/>
</dbReference>
<evidence type="ECO:0000313" key="2">
    <source>
        <dbReference type="EMBL" id="RRS05850.1"/>
    </source>
</evidence>
<dbReference type="EMBL" id="RSED01000002">
    <property type="protein sequence ID" value="RRS05850.1"/>
    <property type="molecule type" value="Genomic_DNA"/>
</dbReference>
<dbReference type="SUPFAM" id="SSF54001">
    <property type="entry name" value="Cysteine proteinases"/>
    <property type="match status" value="1"/>
</dbReference>
<dbReference type="PANTHER" id="PTHR33490">
    <property type="entry name" value="BLR5614 PROTEIN-RELATED"/>
    <property type="match status" value="1"/>
</dbReference>
<feature type="domain" description="Transglutaminase-like" evidence="1">
    <location>
        <begin position="193"/>
        <end position="269"/>
    </location>
</feature>
<reference evidence="2 3" key="1">
    <citation type="submission" date="2018-12" db="EMBL/GenBank/DDBJ databases">
        <title>The whole draft genome of Aquabacterium sp. SJQ9.</title>
        <authorList>
            <person name="Sun L."/>
            <person name="Gao X."/>
            <person name="Chen W."/>
            <person name="Huang K."/>
        </authorList>
    </citation>
    <scope>NUCLEOTIDE SEQUENCE [LARGE SCALE GENOMIC DNA]</scope>
    <source>
        <strain evidence="2 3">SJQ9</strain>
    </source>
</reference>
<evidence type="ECO:0000259" key="1">
    <source>
        <dbReference type="SMART" id="SM00460"/>
    </source>
</evidence>
<dbReference type="Gene3D" id="3.10.620.30">
    <property type="match status" value="1"/>
</dbReference>
<dbReference type="InterPro" id="IPR013589">
    <property type="entry name" value="Bac_transglu_N"/>
</dbReference>
<sequence>MAAATVTDADAPAEPSARLSVEHETRYEYAYPVEMAHHIACLRPLSDAAQTLRVFEMSVLPQPAQHSTRRDAYGNSRAYFALNVPHTELVVKARSEVEIRSRYHGLRPEQSLHIARVRERLTYRKKAAFEPASEFSYASPYVPLHEELRAYARESLHPSRPIAQGAIELMHRIHSDFRYAPASTDISTPLLEVLHRREGVCQDFAHLMLGCLRACGLAARYTSGYLLTQPPPGQPRLLGADASHAWVSVWCPGLDAPRAGEWLGLDPTNDCLPGLHHIRVAYGRDFGDVTPLRGVIRGGGKHTLSVRVTTLPLDEPREAA</sequence>
<dbReference type="OrthoDB" id="5438043at2"/>
<organism evidence="2 3">
    <name type="scientific">Aquabacterium soli</name>
    <dbReference type="NCBI Taxonomy" id="2493092"/>
    <lineage>
        <taxon>Bacteria</taxon>
        <taxon>Pseudomonadati</taxon>
        <taxon>Pseudomonadota</taxon>
        <taxon>Betaproteobacteria</taxon>
        <taxon>Burkholderiales</taxon>
        <taxon>Aquabacterium</taxon>
    </lineage>
</organism>
<dbReference type="InterPro" id="IPR002931">
    <property type="entry name" value="Transglutaminase-like"/>
</dbReference>
<comment type="caution">
    <text evidence="2">The sequence shown here is derived from an EMBL/GenBank/DDBJ whole genome shotgun (WGS) entry which is preliminary data.</text>
</comment>
<keyword evidence="3" id="KW-1185">Reference proteome</keyword>